<dbReference type="Proteomes" id="UP000828251">
    <property type="component" value="Unassembled WGS sequence"/>
</dbReference>
<gene>
    <name evidence="1" type="ORF">J1N35_021583</name>
</gene>
<dbReference type="EMBL" id="JAIQCV010000007">
    <property type="protein sequence ID" value="KAH1081822.1"/>
    <property type="molecule type" value="Genomic_DNA"/>
</dbReference>
<keyword evidence="2" id="KW-1185">Reference proteome</keyword>
<name>A0A9D3VGI8_9ROSI</name>
<reference evidence="1 2" key="1">
    <citation type="journal article" date="2021" name="Plant Biotechnol. J.">
        <title>Multi-omics assisted identification of the key and species-specific regulatory components of drought-tolerant mechanisms in Gossypium stocksii.</title>
        <authorList>
            <person name="Yu D."/>
            <person name="Ke L."/>
            <person name="Zhang D."/>
            <person name="Wu Y."/>
            <person name="Sun Y."/>
            <person name="Mei J."/>
            <person name="Sun J."/>
            <person name="Sun Y."/>
        </authorList>
    </citation>
    <scope>NUCLEOTIDE SEQUENCE [LARGE SCALE GENOMIC DNA]</scope>
    <source>
        <strain evidence="2">cv. E1</strain>
        <tissue evidence="1">Leaf</tissue>
    </source>
</reference>
<comment type="caution">
    <text evidence="1">The sequence shown here is derived from an EMBL/GenBank/DDBJ whole genome shotgun (WGS) entry which is preliminary data.</text>
</comment>
<dbReference type="OrthoDB" id="996639at2759"/>
<dbReference type="AlphaFoldDB" id="A0A9D3VGI8"/>
<accession>A0A9D3VGI8</accession>
<protein>
    <submittedName>
        <fullName evidence="1">Uncharacterized protein</fullName>
    </submittedName>
</protein>
<proteinExistence type="predicted"/>
<organism evidence="1 2">
    <name type="scientific">Gossypium stocksii</name>
    <dbReference type="NCBI Taxonomy" id="47602"/>
    <lineage>
        <taxon>Eukaryota</taxon>
        <taxon>Viridiplantae</taxon>
        <taxon>Streptophyta</taxon>
        <taxon>Embryophyta</taxon>
        <taxon>Tracheophyta</taxon>
        <taxon>Spermatophyta</taxon>
        <taxon>Magnoliopsida</taxon>
        <taxon>eudicotyledons</taxon>
        <taxon>Gunneridae</taxon>
        <taxon>Pentapetalae</taxon>
        <taxon>rosids</taxon>
        <taxon>malvids</taxon>
        <taxon>Malvales</taxon>
        <taxon>Malvaceae</taxon>
        <taxon>Malvoideae</taxon>
        <taxon>Gossypium</taxon>
    </lineage>
</organism>
<evidence type="ECO:0000313" key="1">
    <source>
        <dbReference type="EMBL" id="KAH1081822.1"/>
    </source>
</evidence>
<evidence type="ECO:0000313" key="2">
    <source>
        <dbReference type="Proteomes" id="UP000828251"/>
    </source>
</evidence>
<sequence length="129" mass="14745">METRGRSRKNIRSRDMLLALESRVVHVKESMGEVKETLEVVEIGTDELDPMKEHFKEYVVEALSSNMGTVEALLNIVMEFNSTKSYSVQSNNSIEYQYNQWNGKSDSSLISDGSSFVLCLRVHSFCQRN</sequence>